<proteinExistence type="predicted"/>
<dbReference type="Proteomes" id="UP000308600">
    <property type="component" value="Unassembled WGS sequence"/>
</dbReference>
<sequence length="476" mass="55292">MANNVDETSKKLILCFDGTGNKFGQNSNVVRFFNALKKSDPRKQLCYYQPGVGTYTKVKFHTELFNNIHQAKEEALAWELDDHIKEGYSFIMKNYYPGDEIFLFGFSRGAYTARALSGMIYKVGLLPRHNDRQIDFAFTVYNSYDKNGATLAHKFKKTFALDVPIRFVGVWDTVSSVGIIPTTLPFSTYNDGVEVFRHAIALDERRARFRPCLWGEPQPTREILDNDPKINRRAKDGDRDDWEFDPMKITDVKEVWFVGCHADVGGGSHDEEEDDSLSNIALRWMVIECFRSNTGIEFANDELLTLGFKTEVMTKDYQWKQWDSSNVKDQKMDKILENFEARHGVEDGKLQALQPWVKKDDTDLAAKIYDQMVISTGRLWWFIENIPTMILFRTHLGWLITRERNRGRGRYLPVGLGEEKILVHVSVLQRMVREQKEKEKHGEAWNGSGENGEAYVPRARNWEDVYIKDKRITWVY</sequence>
<organism evidence="1 2">
    <name type="scientific">Pluteus cervinus</name>
    <dbReference type="NCBI Taxonomy" id="181527"/>
    <lineage>
        <taxon>Eukaryota</taxon>
        <taxon>Fungi</taxon>
        <taxon>Dikarya</taxon>
        <taxon>Basidiomycota</taxon>
        <taxon>Agaricomycotina</taxon>
        <taxon>Agaricomycetes</taxon>
        <taxon>Agaricomycetidae</taxon>
        <taxon>Agaricales</taxon>
        <taxon>Pluteineae</taxon>
        <taxon>Pluteaceae</taxon>
        <taxon>Pluteus</taxon>
    </lineage>
</organism>
<gene>
    <name evidence="1" type="ORF">BDN72DRAFT_492334</name>
</gene>
<accession>A0ACD3AZ16</accession>
<dbReference type="EMBL" id="ML208304">
    <property type="protein sequence ID" value="TFK71016.1"/>
    <property type="molecule type" value="Genomic_DNA"/>
</dbReference>
<keyword evidence="2" id="KW-1185">Reference proteome</keyword>
<reference evidence="1 2" key="1">
    <citation type="journal article" date="2019" name="Nat. Ecol. Evol.">
        <title>Megaphylogeny resolves global patterns of mushroom evolution.</title>
        <authorList>
            <person name="Varga T."/>
            <person name="Krizsan K."/>
            <person name="Foldi C."/>
            <person name="Dima B."/>
            <person name="Sanchez-Garcia M."/>
            <person name="Sanchez-Ramirez S."/>
            <person name="Szollosi G.J."/>
            <person name="Szarkandi J.G."/>
            <person name="Papp V."/>
            <person name="Albert L."/>
            <person name="Andreopoulos W."/>
            <person name="Angelini C."/>
            <person name="Antonin V."/>
            <person name="Barry K.W."/>
            <person name="Bougher N.L."/>
            <person name="Buchanan P."/>
            <person name="Buyck B."/>
            <person name="Bense V."/>
            <person name="Catcheside P."/>
            <person name="Chovatia M."/>
            <person name="Cooper J."/>
            <person name="Damon W."/>
            <person name="Desjardin D."/>
            <person name="Finy P."/>
            <person name="Geml J."/>
            <person name="Haridas S."/>
            <person name="Hughes K."/>
            <person name="Justo A."/>
            <person name="Karasinski D."/>
            <person name="Kautmanova I."/>
            <person name="Kiss B."/>
            <person name="Kocsube S."/>
            <person name="Kotiranta H."/>
            <person name="LaButti K.M."/>
            <person name="Lechner B.E."/>
            <person name="Liimatainen K."/>
            <person name="Lipzen A."/>
            <person name="Lukacs Z."/>
            <person name="Mihaltcheva S."/>
            <person name="Morgado L.N."/>
            <person name="Niskanen T."/>
            <person name="Noordeloos M.E."/>
            <person name="Ohm R.A."/>
            <person name="Ortiz-Santana B."/>
            <person name="Ovrebo C."/>
            <person name="Racz N."/>
            <person name="Riley R."/>
            <person name="Savchenko A."/>
            <person name="Shiryaev A."/>
            <person name="Soop K."/>
            <person name="Spirin V."/>
            <person name="Szebenyi C."/>
            <person name="Tomsovsky M."/>
            <person name="Tulloss R.E."/>
            <person name="Uehling J."/>
            <person name="Grigoriev I.V."/>
            <person name="Vagvolgyi C."/>
            <person name="Papp T."/>
            <person name="Martin F.M."/>
            <person name="Miettinen O."/>
            <person name="Hibbett D.S."/>
            <person name="Nagy L.G."/>
        </authorList>
    </citation>
    <scope>NUCLEOTIDE SEQUENCE [LARGE SCALE GENOMIC DNA]</scope>
    <source>
        <strain evidence="1 2">NL-1719</strain>
    </source>
</reference>
<evidence type="ECO:0000313" key="2">
    <source>
        <dbReference type="Proteomes" id="UP000308600"/>
    </source>
</evidence>
<name>A0ACD3AZ16_9AGAR</name>
<protein>
    <submittedName>
        <fullName evidence="1">Uncharacterized protein</fullName>
    </submittedName>
</protein>
<evidence type="ECO:0000313" key="1">
    <source>
        <dbReference type="EMBL" id="TFK71016.1"/>
    </source>
</evidence>